<evidence type="ECO:0000256" key="7">
    <source>
        <dbReference type="ARBA" id="ARBA00023265"/>
    </source>
</evidence>
<feature type="region of interest" description="Disordered" evidence="9">
    <location>
        <begin position="456"/>
        <end position="520"/>
    </location>
</feature>
<evidence type="ECO:0000256" key="6">
    <source>
        <dbReference type="ARBA" id="ARBA00023136"/>
    </source>
</evidence>
<feature type="region of interest" description="Disordered" evidence="9">
    <location>
        <begin position="539"/>
        <end position="573"/>
    </location>
</feature>
<evidence type="ECO:0000256" key="3">
    <source>
        <dbReference type="ARBA" id="ARBA00022692"/>
    </source>
</evidence>
<reference evidence="11 12" key="1">
    <citation type="journal article" date="2023" name="Plants (Basel)">
        <title>Bridging the Gap: Combining Genomics and Transcriptomics Approaches to Understand Stylosanthes scabra, an Orphan Legume from the Brazilian Caatinga.</title>
        <authorList>
            <person name="Ferreira-Neto J.R.C."/>
            <person name="da Silva M.D."/>
            <person name="Binneck E."/>
            <person name="de Melo N.F."/>
            <person name="da Silva R.H."/>
            <person name="de Melo A.L.T.M."/>
            <person name="Pandolfi V."/>
            <person name="Bustamante F.O."/>
            <person name="Brasileiro-Vidal A.C."/>
            <person name="Benko-Iseppon A.M."/>
        </authorList>
    </citation>
    <scope>NUCLEOTIDE SEQUENCE [LARGE SCALE GENOMIC DNA]</scope>
    <source>
        <tissue evidence="11">Leaves</tissue>
    </source>
</reference>
<evidence type="ECO:0000256" key="5">
    <source>
        <dbReference type="ARBA" id="ARBA00022989"/>
    </source>
</evidence>
<feature type="transmembrane region" description="Helical" evidence="10">
    <location>
        <begin position="361"/>
        <end position="385"/>
    </location>
</feature>
<comment type="domain">
    <text evidence="8">The C-terminus contains a calmodulin-binding domain, which binds calmodulin in a calcium-dependent fashion.</text>
</comment>
<evidence type="ECO:0000256" key="2">
    <source>
        <dbReference type="ARBA" id="ARBA00006574"/>
    </source>
</evidence>
<evidence type="ECO:0000256" key="1">
    <source>
        <dbReference type="ARBA" id="ARBA00004141"/>
    </source>
</evidence>
<comment type="function">
    <text evidence="8">May be involved in modulation of pathogen defense and leaf cell death.</text>
</comment>
<feature type="transmembrane region" description="Helical" evidence="10">
    <location>
        <begin position="306"/>
        <end position="327"/>
    </location>
</feature>
<name>A0ABU6W1K0_9FABA</name>
<evidence type="ECO:0000313" key="11">
    <source>
        <dbReference type="EMBL" id="MED6179644.1"/>
    </source>
</evidence>
<evidence type="ECO:0000256" key="4">
    <source>
        <dbReference type="ARBA" id="ARBA00022821"/>
    </source>
</evidence>
<feature type="compositionally biased region" description="Basic and acidic residues" evidence="9">
    <location>
        <begin position="546"/>
        <end position="555"/>
    </location>
</feature>
<keyword evidence="6 8" id="KW-0472">Membrane</keyword>
<feature type="transmembrane region" description="Helical" evidence="10">
    <location>
        <begin position="279"/>
        <end position="300"/>
    </location>
</feature>
<feature type="transmembrane region" description="Helical" evidence="10">
    <location>
        <begin position="18"/>
        <end position="42"/>
    </location>
</feature>
<sequence>MAGGEGGGERSLQETPTWAVAVVCSVFVILSVLIEHGIHSLGKWFQKKQKKAMTEALEKIKSELMLLGFISLLLTFGTNYIKKICIPKGVGDTMLPCKKVEPGGGGRRGLLSFEAEEDNDVMSWRRVLATSTSGDDYCSTKGKVPLMSASGLHQLHIFIFMLAVFHIFFSVMTMLLSQAKMKRWKSWEAETSSLEYQFSNDPARFRLAHQTSFVKQHSGWSRMPGIRWIVAFFRQFFASVTKVDYMTMRHGFINAHLSPNSKFNFHKYIKRSMEDDFKVVVGISMPLWVSAIIFLLLNVYKWNSLTWLSFIPLLILVLVGTKLELIIMEMAQEIQDRTTIVRGVPVVEPNNKYFWFNRPQWILFLIHFTLFQNAFQIALFLWTVYEFKIKSCFHENLRLILIRVILGVFLQFICSYITFPLYALITQMGSHMKKAIFEEQTAKAIKKWQKAAKNRTKLRKAGINNNNNDVSNSGYMSGETTPSRGTSPIHLLHKYKPSSHHTDNESVLYSPQSYPSDTELSETELAYNLQNHLQLNEITTSHGHGHGHEHEHERGLPNNKQETLNVDFSFDKP</sequence>
<keyword evidence="7 8" id="KW-0568">Pathogenesis-related protein</keyword>
<feature type="transmembrane region" description="Helical" evidence="10">
    <location>
        <begin position="155"/>
        <end position="176"/>
    </location>
</feature>
<accession>A0ABU6W1K0</accession>
<feature type="compositionally biased region" description="Polar residues" evidence="9">
    <location>
        <begin position="505"/>
        <end position="518"/>
    </location>
</feature>
<dbReference type="EMBL" id="JASCZI010181248">
    <property type="protein sequence ID" value="MED6179644.1"/>
    <property type="molecule type" value="Genomic_DNA"/>
</dbReference>
<keyword evidence="5 8" id="KW-1133">Transmembrane helix</keyword>
<feature type="transmembrane region" description="Helical" evidence="10">
    <location>
        <begin position="63"/>
        <end position="81"/>
    </location>
</feature>
<comment type="similarity">
    <text evidence="2 8">Belongs to the MLO family.</text>
</comment>
<dbReference type="InterPro" id="IPR004326">
    <property type="entry name" value="Mlo"/>
</dbReference>
<feature type="transmembrane region" description="Helical" evidence="10">
    <location>
        <begin position="400"/>
        <end position="425"/>
    </location>
</feature>
<evidence type="ECO:0000313" key="12">
    <source>
        <dbReference type="Proteomes" id="UP001341840"/>
    </source>
</evidence>
<gene>
    <name evidence="8" type="primary">MLO</name>
    <name evidence="11" type="ORF">PIB30_002973</name>
</gene>
<feature type="compositionally biased region" description="Polar residues" evidence="9">
    <location>
        <begin position="469"/>
        <end position="486"/>
    </location>
</feature>
<keyword evidence="8" id="KW-0112">Calmodulin-binding</keyword>
<proteinExistence type="inferred from homology"/>
<dbReference type="Pfam" id="PF03094">
    <property type="entry name" value="Mlo"/>
    <property type="match status" value="1"/>
</dbReference>
<organism evidence="11 12">
    <name type="scientific">Stylosanthes scabra</name>
    <dbReference type="NCBI Taxonomy" id="79078"/>
    <lineage>
        <taxon>Eukaryota</taxon>
        <taxon>Viridiplantae</taxon>
        <taxon>Streptophyta</taxon>
        <taxon>Embryophyta</taxon>
        <taxon>Tracheophyta</taxon>
        <taxon>Spermatophyta</taxon>
        <taxon>Magnoliopsida</taxon>
        <taxon>eudicotyledons</taxon>
        <taxon>Gunneridae</taxon>
        <taxon>Pentapetalae</taxon>
        <taxon>rosids</taxon>
        <taxon>fabids</taxon>
        <taxon>Fabales</taxon>
        <taxon>Fabaceae</taxon>
        <taxon>Papilionoideae</taxon>
        <taxon>50 kb inversion clade</taxon>
        <taxon>dalbergioids sensu lato</taxon>
        <taxon>Dalbergieae</taxon>
        <taxon>Pterocarpus clade</taxon>
        <taxon>Stylosanthes</taxon>
    </lineage>
</organism>
<comment type="subcellular location">
    <subcellularLocation>
        <location evidence="1 8">Membrane</location>
        <topology evidence="1 8">Multi-pass membrane protein</topology>
    </subcellularLocation>
</comment>
<keyword evidence="4 8" id="KW-0611">Plant defense</keyword>
<keyword evidence="12" id="KW-1185">Reference proteome</keyword>
<comment type="caution">
    <text evidence="11">The sequence shown here is derived from an EMBL/GenBank/DDBJ whole genome shotgun (WGS) entry which is preliminary data.</text>
</comment>
<dbReference type="PANTHER" id="PTHR31942:SF82">
    <property type="entry name" value="MLO PROTEIN HOMOLOG 1"/>
    <property type="match status" value="1"/>
</dbReference>
<dbReference type="PANTHER" id="PTHR31942">
    <property type="entry name" value="MLO-LIKE PROTEIN 1"/>
    <property type="match status" value="1"/>
</dbReference>
<evidence type="ECO:0000256" key="9">
    <source>
        <dbReference type="SAM" id="MobiDB-lite"/>
    </source>
</evidence>
<dbReference type="Proteomes" id="UP001341840">
    <property type="component" value="Unassembled WGS sequence"/>
</dbReference>
<protein>
    <recommendedName>
        <fullName evidence="8">MLO-like protein</fullName>
    </recommendedName>
</protein>
<evidence type="ECO:0000256" key="8">
    <source>
        <dbReference type="RuleBase" id="RU280816"/>
    </source>
</evidence>
<keyword evidence="3 8" id="KW-0812">Transmembrane</keyword>
<evidence type="ECO:0000256" key="10">
    <source>
        <dbReference type="SAM" id="Phobius"/>
    </source>
</evidence>